<dbReference type="PANTHER" id="PTHR48207:SF3">
    <property type="entry name" value="SUCCINATE--HYDROXYMETHYLGLUTARATE COA-TRANSFERASE"/>
    <property type="match status" value="1"/>
</dbReference>
<dbReference type="SUPFAM" id="SSF89796">
    <property type="entry name" value="CoA-transferase family III (CaiB/BaiF)"/>
    <property type="match status" value="1"/>
</dbReference>
<dbReference type="RefSeq" id="WP_339093380.1">
    <property type="nucleotide sequence ID" value="NZ_LR743508.1"/>
</dbReference>
<accession>A0A679JT86</accession>
<dbReference type="InterPro" id="IPR003673">
    <property type="entry name" value="CoA-Trfase_fam_III"/>
</dbReference>
<dbReference type="Gene3D" id="3.30.1540.10">
    <property type="entry name" value="formyl-coa transferase, domain 3"/>
    <property type="match status" value="1"/>
</dbReference>
<organism evidence="2">
    <name type="scientific">Variovorax paradoxus</name>
    <dbReference type="NCBI Taxonomy" id="34073"/>
    <lineage>
        <taxon>Bacteria</taxon>
        <taxon>Pseudomonadati</taxon>
        <taxon>Pseudomonadota</taxon>
        <taxon>Betaproteobacteria</taxon>
        <taxon>Burkholderiales</taxon>
        <taxon>Comamonadaceae</taxon>
        <taxon>Variovorax</taxon>
    </lineage>
</organism>
<protein>
    <submittedName>
        <fullName evidence="2">Acetyl-CoA:oxalate CoA-transferase</fullName>
        <ecNumber evidence="2">2.8.3.19</ecNumber>
    </submittedName>
</protein>
<dbReference type="AlphaFoldDB" id="A0A679JT86"/>
<dbReference type="InterPro" id="IPR023606">
    <property type="entry name" value="CoA-Trfase_III_dom_1_sf"/>
</dbReference>
<reference evidence="2" key="1">
    <citation type="submission" date="2019-12" db="EMBL/GenBank/DDBJ databases">
        <authorList>
            <person name="Cremers G."/>
        </authorList>
    </citation>
    <scope>NUCLEOTIDE SEQUENCE</scope>
    <source>
        <strain evidence="2">Vvax</strain>
    </source>
</reference>
<evidence type="ECO:0000256" key="1">
    <source>
        <dbReference type="ARBA" id="ARBA00022679"/>
    </source>
</evidence>
<dbReference type="Pfam" id="PF02515">
    <property type="entry name" value="CoA_transf_3"/>
    <property type="match status" value="1"/>
</dbReference>
<dbReference type="PANTHER" id="PTHR48207">
    <property type="entry name" value="SUCCINATE--HYDROXYMETHYLGLUTARATE COA-TRANSFERASE"/>
    <property type="match status" value="1"/>
</dbReference>
<dbReference type="Gene3D" id="3.40.50.10540">
    <property type="entry name" value="Crotonobetainyl-coa:carnitine coa-transferase, domain 1"/>
    <property type="match status" value="1"/>
</dbReference>
<dbReference type="EMBL" id="LR743508">
    <property type="protein sequence ID" value="CAA2109423.1"/>
    <property type="molecule type" value="Genomic_DNA"/>
</dbReference>
<dbReference type="EC" id="2.8.3.19" evidence="2"/>
<gene>
    <name evidence="2" type="primary">uctC_6</name>
    <name evidence="2" type="ORF">VVAX_05694</name>
</gene>
<dbReference type="InterPro" id="IPR044855">
    <property type="entry name" value="CoA-Trfase_III_dom3_sf"/>
</dbReference>
<name>A0A679JT86_VARPD</name>
<dbReference type="GO" id="GO:0008410">
    <property type="term" value="F:CoA-transferase activity"/>
    <property type="evidence" value="ECO:0007669"/>
    <property type="project" value="TreeGrafter"/>
</dbReference>
<keyword evidence="1 2" id="KW-0808">Transferase</keyword>
<sequence length="401" mass="42603">MKEPTAPPPLQGIRVVELGNYIAGPGTAMSLGDLGAEMLKIESLDGDMARHTGHFGHAMLRAYNRSKKSIALDLRQPRGLEIARRLIAGADVVVQNLRPGAADALGLGAEALRAAHPGLVHVSISGFPADAPSRDRPGYDIAAQAESGLMAVTGEPQGLPQKVGATIVDTATVQVATQAILAALFRRERTGHGETIRVSLLEVALNLQLANWSDYLVRGVEPTRSGDGQPLSAPAADIFRTRDGMVVISAYVQAHWVRLCETIGCPELATDARFATNELRVQNRPAMKAAVSGRLAHYGTGECVQLLTRHSIVVGVVRSYADALAGADFRASRMVIEAAPDGELPGYASFGLPYELCDTPRRATRAAPAHGAHTEELLREAGYGAQEIEALREARVVKTAP</sequence>
<proteinExistence type="predicted"/>
<dbReference type="InterPro" id="IPR050483">
    <property type="entry name" value="CoA-transferase_III_domain"/>
</dbReference>
<evidence type="ECO:0000313" key="2">
    <source>
        <dbReference type="EMBL" id="CAA2109423.1"/>
    </source>
</evidence>